<name>A0ABW9MV57_9FIRM</name>
<keyword evidence="4" id="KW-1185">Reference proteome</keyword>
<proteinExistence type="predicted"/>
<evidence type="ECO:0008006" key="5">
    <source>
        <dbReference type="Google" id="ProtNLM"/>
    </source>
</evidence>
<feature type="region of interest" description="Disordered" evidence="1">
    <location>
        <begin position="46"/>
        <end position="73"/>
    </location>
</feature>
<feature type="compositionally biased region" description="Basic and acidic residues" evidence="1">
    <location>
        <begin position="317"/>
        <end position="336"/>
    </location>
</feature>
<keyword evidence="2" id="KW-0732">Signal</keyword>
<accession>A0ABW9MV57</accession>
<feature type="compositionally biased region" description="Low complexity" evidence="1">
    <location>
        <begin position="227"/>
        <end position="242"/>
    </location>
</feature>
<dbReference type="EMBL" id="JBGMEH010000002">
    <property type="protein sequence ID" value="MFO3715703.1"/>
    <property type="molecule type" value="Genomic_DNA"/>
</dbReference>
<feature type="signal peptide" evidence="2">
    <location>
        <begin position="1"/>
        <end position="26"/>
    </location>
</feature>
<dbReference type="Proteomes" id="UP001638015">
    <property type="component" value="Unassembled WGS sequence"/>
</dbReference>
<dbReference type="RefSeq" id="WP_410032520.1">
    <property type="nucleotide sequence ID" value="NZ_JBGMEH010000002.1"/>
</dbReference>
<feature type="compositionally biased region" description="Basic and acidic residues" evidence="1">
    <location>
        <begin position="248"/>
        <end position="301"/>
    </location>
</feature>
<protein>
    <recommendedName>
        <fullName evidence="5">GA module</fullName>
    </recommendedName>
</protein>
<feature type="compositionally biased region" description="Basic and acidic residues" evidence="1">
    <location>
        <begin position="53"/>
        <end position="73"/>
    </location>
</feature>
<reference evidence="3 4" key="1">
    <citation type="journal article" date="2025" name="Anaerobe">
        <title>Description of Anaerococcus kampingiae sp. nov., Anaerococcus groningensis sp. nov., Anaerococcus martiniensis sp. nov., and Anaerococcus cruorum sp. nov., isolated from human clinical specimens.</title>
        <authorList>
            <person name="Boiten K.E."/>
            <person name="Meijer J."/>
            <person name="van Wezel E.M."/>
            <person name="Veloo A.C.M."/>
        </authorList>
    </citation>
    <scope>NUCLEOTIDE SEQUENCE [LARGE SCALE GENOMIC DNA]</scope>
    <source>
        <strain evidence="3 4">ENR1039</strain>
    </source>
</reference>
<evidence type="ECO:0000256" key="2">
    <source>
        <dbReference type="SAM" id="SignalP"/>
    </source>
</evidence>
<feature type="compositionally biased region" description="Polar residues" evidence="1">
    <location>
        <begin position="350"/>
        <end position="363"/>
    </location>
</feature>
<feature type="compositionally biased region" description="Basic and acidic residues" evidence="1">
    <location>
        <begin position="207"/>
        <end position="226"/>
    </location>
</feature>
<organism evidence="3 4">
    <name type="scientific">Anaerococcus cruorum</name>
    <dbReference type="NCBI Taxonomy" id="3115617"/>
    <lineage>
        <taxon>Bacteria</taxon>
        <taxon>Bacillati</taxon>
        <taxon>Bacillota</taxon>
        <taxon>Tissierellia</taxon>
        <taxon>Tissierellales</taxon>
        <taxon>Peptoniphilaceae</taxon>
        <taxon>Anaerococcus</taxon>
    </lineage>
</organism>
<feature type="compositionally biased region" description="Basic and acidic residues" evidence="1">
    <location>
        <begin position="377"/>
        <end position="398"/>
    </location>
</feature>
<gene>
    <name evidence="3" type="ORF">ACCQ40_02730</name>
</gene>
<evidence type="ECO:0000313" key="3">
    <source>
        <dbReference type="EMBL" id="MFO3715703.1"/>
    </source>
</evidence>
<feature type="region of interest" description="Disordered" evidence="1">
    <location>
        <begin position="207"/>
        <end position="403"/>
    </location>
</feature>
<feature type="chain" id="PRO_5047543518" description="GA module" evidence="2">
    <location>
        <begin position="27"/>
        <end position="533"/>
    </location>
</feature>
<evidence type="ECO:0000313" key="4">
    <source>
        <dbReference type="Proteomes" id="UP001638015"/>
    </source>
</evidence>
<comment type="caution">
    <text evidence="3">The sequence shown here is derived from an EMBL/GenBank/DDBJ whole genome shotgun (WGS) entry which is preliminary data.</text>
</comment>
<sequence length="533" mass="61119">MIPKKILIVALSFGLIFAGSSAPVFAQDTEMTAEQESEFYTRRSEIMNQQQSKSEEIKKEISNAEENKRVAEKTRNNKREEIKQLNIQLKEKEEIAIEDLSDEEISKLDLEIENLKTELQKSQEELIKLEEEYTKKVEEYNYLQEIATRERSLYNDYDKARNSFALDKADTIYQLRGYKLEGLISSQQRTELDRKLKDATTEDELNKIKAEVESLAKGMDQPKEETSNNQDSQNQEEQNNNSAQLSLAKEDVLKNLEENKEISDEKKEGFRKQIEEATGKEQVDEILEEIKNYKEESKPTDEAESPTTYQPVGEEQLPEKPSADTPAKENKDKPKEIPPTPNPDQKPKNDTSSYKPTISTDNDLASLPETKPLDTPQDNKEDTNKDKTSVENHKEETTSKPSQSYLHQILGKIYPNSATIRIIDPSGKDYTTTIKITEEKLQSAKDTIIVKENYKYIKKGSHKVDDLKAKRDQLRKSIAHNKASVRAIELLEELTPKTVAKNREKINALLKESEGLLKEANYALAEYNYVLSK</sequence>
<evidence type="ECO:0000256" key="1">
    <source>
        <dbReference type="SAM" id="MobiDB-lite"/>
    </source>
</evidence>